<evidence type="ECO:0000313" key="2">
    <source>
        <dbReference type="EMBL" id="TWD96520.1"/>
    </source>
</evidence>
<sequence length="179" mass="21205">MKHPTFEDIKKARETLRDISIQHWIQDDLFTWKWWLMLVAAIIPWLIWIKFHDKKRTFEIMCYGLIWAMIACITDVLGADMILWGYPDKLLPTVPPLLPADITVIPVSFMFIYQYAKTFRTYLLLSLILSAIFAYIIEFLFIKMGMFALHKWTHTYSFIGFFILSIVVYTLIKKLTPKG</sequence>
<feature type="transmembrane region" description="Helical" evidence="1">
    <location>
        <begin position="32"/>
        <end position="49"/>
    </location>
</feature>
<name>A0A561CZM1_9BACI</name>
<keyword evidence="1" id="KW-0472">Membrane</keyword>
<feature type="transmembrane region" description="Helical" evidence="1">
    <location>
        <begin position="61"/>
        <end position="85"/>
    </location>
</feature>
<keyword evidence="1" id="KW-1133">Transmembrane helix</keyword>
<dbReference type="RefSeq" id="WP_144566999.1">
    <property type="nucleotide sequence ID" value="NZ_VIVN01000011.1"/>
</dbReference>
<protein>
    <submittedName>
        <fullName evidence="2">Uncharacterized protein</fullName>
    </submittedName>
</protein>
<feature type="transmembrane region" description="Helical" evidence="1">
    <location>
        <begin position="154"/>
        <end position="172"/>
    </location>
</feature>
<keyword evidence="3" id="KW-1185">Reference proteome</keyword>
<organism evidence="2 3">
    <name type="scientific">Neobacillus bataviensis</name>
    <dbReference type="NCBI Taxonomy" id="220685"/>
    <lineage>
        <taxon>Bacteria</taxon>
        <taxon>Bacillati</taxon>
        <taxon>Bacillota</taxon>
        <taxon>Bacilli</taxon>
        <taxon>Bacillales</taxon>
        <taxon>Bacillaceae</taxon>
        <taxon>Neobacillus</taxon>
    </lineage>
</organism>
<keyword evidence="1" id="KW-0812">Transmembrane</keyword>
<evidence type="ECO:0000313" key="3">
    <source>
        <dbReference type="Proteomes" id="UP000319671"/>
    </source>
</evidence>
<dbReference type="AlphaFoldDB" id="A0A561CZM1"/>
<comment type="caution">
    <text evidence="2">The sequence shown here is derived from an EMBL/GenBank/DDBJ whole genome shotgun (WGS) entry which is preliminary data.</text>
</comment>
<proteinExistence type="predicted"/>
<feature type="transmembrane region" description="Helical" evidence="1">
    <location>
        <begin position="97"/>
        <end position="115"/>
    </location>
</feature>
<dbReference type="InterPro" id="IPR048147">
    <property type="entry name" value="CBO0543-like"/>
</dbReference>
<reference evidence="2 3" key="1">
    <citation type="submission" date="2019-06" db="EMBL/GenBank/DDBJ databases">
        <title>Sorghum-associated microbial communities from plants grown in Nebraska, USA.</title>
        <authorList>
            <person name="Schachtman D."/>
        </authorList>
    </citation>
    <scope>NUCLEOTIDE SEQUENCE [LARGE SCALE GENOMIC DNA]</scope>
    <source>
        <strain evidence="2 3">2482</strain>
    </source>
</reference>
<dbReference type="Proteomes" id="UP000319671">
    <property type="component" value="Unassembled WGS sequence"/>
</dbReference>
<dbReference type="NCBIfam" id="NF041644">
    <property type="entry name" value="CBO0543_fam"/>
    <property type="match status" value="1"/>
</dbReference>
<dbReference type="EMBL" id="VIVN01000011">
    <property type="protein sequence ID" value="TWD96520.1"/>
    <property type="molecule type" value="Genomic_DNA"/>
</dbReference>
<gene>
    <name evidence="2" type="ORF">FB550_111180</name>
</gene>
<feature type="transmembrane region" description="Helical" evidence="1">
    <location>
        <begin position="122"/>
        <end position="142"/>
    </location>
</feature>
<accession>A0A561CZM1</accession>
<evidence type="ECO:0000256" key="1">
    <source>
        <dbReference type="SAM" id="Phobius"/>
    </source>
</evidence>